<dbReference type="PIRSF" id="PIRSF028099">
    <property type="entry name" value="DUF1111"/>
    <property type="match status" value="1"/>
</dbReference>
<dbReference type="EMBL" id="RAVZ01000025">
    <property type="protein sequence ID" value="RKG92449.1"/>
    <property type="molecule type" value="Genomic_DNA"/>
</dbReference>
<evidence type="ECO:0000259" key="6">
    <source>
        <dbReference type="PROSITE" id="PS51007"/>
    </source>
</evidence>
<feature type="compositionally biased region" description="Pro residues" evidence="5">
    <location>
        <begin position="16"/>
        <end position="33"/>
    </location>
</feature>
<dbReference type="Pfam" id="PF06537">
    <property type="entry name" value="DHOR"/>
    <property type="match status" value="2"/>
</dbReference>
<keyword evidence="2 4" id="KW-0479">Metal-binding</keyword>
<dbReference type="SUPFAM" id="SSF46626">
    <property type="entry name" value="Cytochrome c"/>
    <property type="match status" value="1"/>
</dbReference>
<dbReference type="InterPro" id="IPR009056">
    <property type="entry name" value="Cyt_c-like_dom"/>
</dbReference>
<evidence type="ECO:0000256" key="2">
    <source>
        <dbReference type="ARBA" id="ARBA00022723"/>
    </source>
</evidence>
<dbReference type="GO" id="GO:0020037">
    <property type="term" value="F:heme binding"/>
    <property type="evidence" value="ECO:0007669"/>
    <property type="project" value="InterPro"/>
</dbReference>
<accession>A0A3A8J9S4</accession>
<evidence type="ECO:0000256" key="1">
    <source>
        <dbReference type="ARBA" id="ARBA00022617"/>
    </source>
</evidence>
<dbReference type="Gene3D" id="1.10.760.10">
    <property type="entry name" value="Cytochrome c-like domain"/>
    <property type="match status" value="1"/>
</dbReference>
<comment type="caution">
    <text evidence="7">The sequence shown here is derived from an EMBL/GenBank/DDBJ whole genome shotgun (WGS) entry which is preliminary data.</text>
</comment>
<feature type="domain" description="Cytochrome c" evidence="6">
    <location>
        <begin position="334"/>
        <end position="466"/>
    </location>
</feature>
<dbReference type="AlphaFoldDB" id="A0A3A8J9S4"/>
<evidence type="ECO:0000313" key="7">
    <source>
        <dbReference type="EMBL" id="RKG92449.1"/>
    </source>
</evidence>
<keyword evidence="3 4" id="KW-0408">Iron</keyword>
<dbReference type="GO" id="GO:0004130">
    <property type="term" value="F:cytochrome-c peroxidase activity"/>
    <property type="evidence" value="ECO:0007669"/>
    <property type="project" value="TreeGrafter"/>
</dbReference>
<dbReference type="GO" id="GO:0046872">
    <property type="term" value="F:metal ion binding"/>
    <property type="evidence" value="ECO:0007669"/>
    <property type="project" value="UniProtKB-KW"/>
</dbReference>
<dbReference type="InterPro" id="IPR051395">
    <property type="entry name" value="Cytochrome_c_Peroxidase/MauG"/>
</dbReference>
<feature type="region of interest" description="Disordered" evidence="5">
    <location>
        <begin position="16"/>
        <end position="52"/>
    </location>
</feature>
<evidence type="ECO:0000313" key="8">
    <source>
        <dbReference type="Proteomes" id="UP000268094"/>
    </source>
</evidence>
<organism evidence="7 8">
    <name type="scientific">Corallococcus terminator</name>
    <dbReference type="NCBI Taxonomy" id="2316733"/>
    <lineage>
        <taxon>Bacteria</taxon>
        <taxon>Pseudomonadati</taxon>
        <taxon>Myxococcota</taxon>
        <taxon>Myxococcia</taxon>
        <taxon>Myxococcales</taxon>
        <taxon>Cystobacterineae</taxon>
        <taxon>Myxococcaceae</taxon>
        <taxon>Corallococcus</taxon>
    </lineage>
</organism>
<keyword evidence="1 4" id="KW-0349">Heme</keyword>
<dbReference type="GO" id="GO:0009055">
    <property type="term" value="F:electron transfer activity"/>
    <property type="evidence" value="ECO:0007669"/>
    <property type="project" value="InterPro"/>
</dbReference>
<evidence type="ECO:0000256" key="4">
    <source>
        <dbReference type="PROSITE-ProRule" id="PRU00433"/>
    </source>
</evidence>
<dbReference type="PANTHER" id="PTHR30600:SF4">
    <property type="entry name" value="CYTOCHROME C DOMAIN-CONTAINING PROTEIN"/>
    <property type="match status" value="1"/>
</dbReference>
<protein>
    <submittedName>
        <fullName evidence="7">Thiol oxidoreductase</fullName>
    </submittedName>
</protein>
<dbReference type="Proteomes" id="UP000268094">
    <property type="component" value="Unassembled WGS sequence"/>
</dbReference>
<dbReference type="PROSITE" id="PS51007">
    <property type="entry name" value="CYTC"/>
    <property type="match status" value="1"/>
</dbReference>
<evidence type="ECO:0000256" key="3">
    <source>
        <dbReference type="ARBA" id="ARBA00023004"/>
    </source>
</evidence>
<sequence>MTSLGAALGLLLSAAAPPPDLQAPEAAPAPPPVEDPRKVPAARSGGETTVYDTSHNAFGRALANMDPGRWTPMADGKRLFMKDWSRGPQAVAGPLSNAVRCNGCHFKDGRGRPLAELGTEAPLLVRLSVPSRRVQGGVPEPTYGGQFNDRSIPGVPAEGALEVAYAEVPGTYPDGAGYVVRRPDVRLARLAYGKLSAHTQRSARISSPVFGLGLLEAVPEEDILALADPDDRDGDGVSGRPNRVVDARTGEPRLGRFGWKANQPSVRQQAARAFSEDLGLTSPLYPERTCTAKQARCRAQAAPQGPSLDDAALDSVTLYLRVLAVPARRDVADPTVLRGQALFQQVGCATCHRPSLRTGDVPDLPELSRQDLQPFTDLLLHDMGEGLADGRPDAEASGSEWRTPPLWGLGLLEAVNRQVRMLHDGRARTFEEAILWHGGEAAGAKERFTRLERAEREALVTFLRSL</sequence>
<reference evidence="8" key="1">
    <citation type="submission" date="2018-09" db="EMBL/GenBank/DDBJ databases">
        <authorList>
            <person name="Livingstone P.G."/>
            <person name="Whitworth D.E."/>
        </authorList>
    </citation>
    <scope>NUCLEOTIDE SEQUENCE [LARGE SCALE GENOMIC DNA]</scope>
    <source>
        <strain evidence="8">CA054A</strain>
    </source>
</reference>
<evidence type="ECO:0000256" key="5">
    <source>
        <dbReference type="SAM" id="MobiDB-lite"/>
    </source>
</evidence>
<keyword evidence="8" id="KW-1185">Reference proteome</keyword>
<dbReference type="InterPro" id="IPR036909">
    <property type="entry name" value="Cyt_c-like_dom_sf"/>
</dbReference>
<name>A0A3A8J9S4_9BACT</name>
<proteinExistence type="predicted"/>
<dbReference type="PANTHER" id="PTHR30600">
    <property type="entry name" value="CYTOCHROME C PEROXIDASE-RELATED"/>
    <property type="match status" value="1"/>
</dbReference>
<gene>
    <name evidence="7" type="ORF">D7V88_06085</name>
</gene>
<dbReference type="OrthoDB" id="9805202at2"/>
<dbReference type="InterPro" id="IPR010538">
    <property type="entry name" value="DHOR"/>
</dbReference>